<dbReference type="EMBL" id="SDMP01000016">
    <property type="protein sequence ID" value="RYR05464.1"/>
    <property type="molecule type" value="Genomic_DNA"/>
</dbReference>
<evidence type="ECO:0000313" key="2">
    <source>
        <dbReference type="EMBL" id="RYR05464.1"/>
    </source>
</evidence>
<evidence type="ECO:0000256" key="1">
    <source>
        <dbReference type="SAM" id="MobiDB-lite"/>
    </source>
</evidence>
<dbReference type="PANTHER" id="PTHR31973:SF195">
    <property type="entry name" value="MUDR FAMILY TRANSPOSASE"/>
    <property type="match status" value="1"/>
</dbReference>
<dbReference type="AlphaFoldDB" id="A0A444YU79"/>
<protein>
    <recommendedName>
        <fullName evidence="4">MULE transposase domain-containing protein</fullName>
    </recommendedName>
</protein>
<name>A0A444YU79_ARAHY</name>
<sequence length="445" mass="49725">MASNSSYIVVLVYPNCRMRNGDNGVTFECEDPILFRTQRVGTLSDLKSLILSKFGGTQARKIGRVAYRLLAPMGNRVFRFRLFRLLGDEHVRLMFDNHGRIMVEQVMELSAEVGHSGGGSSVHSTYVQDDRPLAPPPIHVAIPVDEAEEGEEESDEDYVADSADNDLSESGDGDECVPETPVQTVARHVLPRPHPISALSAVPSQDHSLDLDAMHERTPFLDTGEEDYNLDSGVEFRCHQAENRCQWSLRVALRQNRGYWEVRRVGGVHSCLAPTMSQDHHQLDSSLICRVILSLIQSNPSVSIPILQGAVQASYHFKPSYKKVWMAKQKAIAPIYGDWEESYNKVPKLLQALQSCFPGTICDLRVKPFYNGYLMVRDCSMFDKVFWAFPSCVEAFKYCKLFVSVDGTHLYGRYGGVLLIAVAQDGNSNILPIAFAIVESESTES</sequence>
<reference evidence="2 3" key="1">
    <citation type="submission" date="2019-01" db="EMBL/GenBank/DDBJ databases">
        <title>Sequencing of cultivated peanut Arachis hypogaea provides insights into genome evolution and oil improvement.</title>
        <authorList>
            <person name="Chen X."/>
        </authorList>
    </citation>
    <scope>NUCLEOTIDE SEQUENCE [LARGE SCALE GENOMIC DNA]</scope>
    <source>
        <strain evidence="3">cv. Fuhuasheng</strain>
        <tissue evidence="2">Leaves</tissue>
    </source>
</reference>
<accession>A0A444YU79</accession>
<dbReference type="Proteomes" id="UP000289738">
    <property type="component" value="Chromosome B06"/>
</dbReference>
<comment type="caution">
    <text evidence="2">The sequence shown here is derived from an EMBL/GenBank/DDBJ whole genome shotgun (WGS) entry which is preliminary data.</text>
</comment>
<proteinExistence type="predicted"/>
<evidence type="ECO:0000313" key="3">
    <source>
        <dbReference type="Proteomes" id="UP000289738"/>
    </source>
</evidence>
<gene>
    <name evidence="2" type="ORF">Ahy_B06g085332</name>
</gene>
<evidence type="ECO:0008006" key="4">
    <source>
        <dbReference type="Google" id="ProtNLM"/>
    </source>
</evidence>
<keyword evidence="3" id="KW-1185">Reference proteome</keyword>
<organism evidence="2 3">
    <name type="scientific">Arachis hypogaea</name>
    <name type="common">Peanut</name>
    <dbReference type="NCBI Taxonomy" id="3818"/>
    <lineage>
        <taxon>Eukaryota</taxon>
        <taxon>Viridiplantae</taxon>
        <taxon>Streptophyta</taxon>
        <taxon>Embryophyta</taxon>
        <taxon>Tracheophyta</taxon>
        <taxon>Spermatophyta</taxon>
        <taxon>Magnoliopsida</taxon>
        <taxon>eudicotyledons</taxon>
        <taxon>Gunneridae</taxon>
        <taxon>Pentapetalae</taxon>
        <taxon>rosids</taxon>
        <taxon>fabids</taxon>
        <taxon>Fabales</taxon>
        <taxon>Fabaceae</taxon>
        <taxon>Papilionoideae</taxon>
        <taxon>50 kb inversion clade</taxon>
        <taxon>dalbergioids sensu lato</taxon>
        <taxon>Dalbergieae</taxon>
        <taxon>Pterocarpus clade</taxon>
        <taxon>Arachis</taxon>
    </lineage>
</organism>
<feature type="region of interest" description="Disordered" evidence="1">
    <location>
        <begin position="146"/>
        <end position="177"/>
    </location>
</feature>
<dbReference type="PANTHER" id="PTHR31973">
    <property type="entry name" value="POLYPROTEIN, PUTATIVE-RELATED"/>
    <property type="match status" value="1"/>
</dbReference>
<dbReference type="STRING" id="3818.A0A444YU79"/>